<dbReference type="InterPro" id="IPR000719">
    <property type="entry name" value="Prot_kinase_dom"/>
</dbReference>
<sequence>MSEEPYRRHTLEVSTPSKLSSDWVEVEPHFVYERKSDIPFVSQSFLGNGSFGWVDLVKQKDEYGDDRCFARKNIRIRSGRSKTQLESINNEVSIVRRLQHMHITQVISTYLCERHFGIIMSPVADISLNEWMEQDEISGTRSEEELKLLPKWSQCLAHALAYIHDQKIRHKDIKPANILIKGPDILITDFGIAKDLIDDDTTGSTSADVLRTKLYSAPEVMADHARRGRAADIFSLGCVLVEMVTVFLRESLVEFANFRGSEGPHLRPYFASLHKTIQWTNNLLETSKNIAQQVSIPREWILLPLSLLQHEPQKRPTAIDVFQQLSAIPFGDIRRCQQCHNSTGLMLERVASYDALRNYDTSSAKQDFLKDSGLTTATAPTSMTLTNSYQRSYLPAHHDFQQPYKHMHVPHNTQHLNPDEVAAGTRPWSKYYDRPPQILVAQGSFSLPNRMAQQNASRVRHNLNTPSASVGSVTSHFSSMVAAGMEKIYILSGDDEGTDVPVLSRRASGKRSLIKAQVAYGRGLGAGRFGVDELVLVHHPSGCQTWENVRFAVNLTWRRRNEHSTNLDTFYIVSARSLDCDVVLGFDGATESQSPSDVHDAQSSHAHYPQTFGRVEELDPTPLPHTPAAPTYAYQQPSLPPPAVQQTYECVQSMRNSRRMHTADPSASATHPKHVDRGQPTQTITPLATQDGSSGRLHVTGWWDKTPIKMSFDPTGTGEAFCQAFHKWAVKRKRDGDFDRERMTLWLRANQTIPEDEFYELGLEESELEMRWESAVEWIQENKNPKAPHLFATVKFEAR</sequence>
<feature type="region of interest" description="Disordered" evidence="9">
    <location>
        <begin position="658"/>
        <end position="696"/>
    </location>
</feature>
<dbReference type="GO" id="GO:0005634">
    <property type="term" value="C:nucleus"/>
    <property type="evidence" value="ECO:0007669"/>
    <property type="project" value="TreeGrafter"/>
</dbReference>
<feature type="region of interest" description="Disordered" evidence="9">
    <location>
        <begin position="615"/>
        <end position="635"/>
    </location>
</feature>
<organism evidence="11 12">
    <name type="scientific">Alternaria burnsii</name>
    <dbReference type="NCBI Taxonomy" id="1187904"/>
    <lineage>
        <taxon>Eukaryota</taxon>
        <taxon>Fungi</taxon>
        <taxon>Dikarya</taxon>
        <taxon>Ascomycota</taxon>
        <taxon>Pezizomycotina</taxon>
        <taxon>Dothideomycetes</taxon>
        <taxon>Pleosporomycetidae</taxon>
        <taxon>Pleosporales</taxon>
        <taxon>Pleosporineae</taxon>
        <taxon>Pleosporaceae</taxon>
        <taxon>Alternaria</taxon>
        <taxon>Alternaria sect. Alternaria</taxon>
    </lineage>
</organism>
<keyword evidence="4" id="KW-0547">Nucleotide-binding</keyword>
<comment type="caution">
    <text evidence="11">The sequence shown here is derived from an EMBL/GenBank/DDBJ whole genome shotgun (WGS) entry which is preliminary data.</text>
</comment>
<dbReference type="InterPro" id="IPR011009">
    <property type="entry name" value="Kinase-like_dom_sf"/>
</dbReference>
<accession>A0A8H7BAA4</accession>
<dbReference type="InterPro" id="IPR008271">
    <property type="entry name" value="Ser/Thr_kinase_AS"/>
</dbReference>
<comment type="catalytic activity">
    <reaction evidence="7">
        <text>L-threonyl-[protein] + ATP = O-phospho-L-threonyl-[protein] + ADP + H(+)</text>
        <dbReference type="Rhea" id="RHEA:46608"/>
        <dbReference type="Rhea" id="RHEA-COMP:11060"/>
        <dbReference type="Rhea" id="RHEA-COMP:11605"/>
        <dbReference type="ChEBI" id="CHEBI:15378"/>
        <dbReference type="ChEBI" id="CHEBI:30013"/>
        <dbReference type="ChEBI" id="CHEBI:30616"/>
        <dbReference type="ChEBI" id="CHEBI:61977"/>
        <dbReference type="ChEBI" id="CHEBI:456216"/>
        <dbReference type="EC" id="2.7.11.1"/>
    </reaction>
</comment>
<dbReference type="GO" id="GO:0004674">
    <property type="term" value="F:protein serine/threonine kinase activity"/>
    <property type="evidence" value="ECO:0007669"/>
    <property type="project" value="UniProtKB-KW"/>
</dbReference>
<dbReference type="GeneID" id="62204537"/>
<feature type="compositionally biased region" description="Polar residues" evidence="9">
    <location>
        <begin position="679"/>
        <end position="693"/>
    </location>
</feature>
<evidence type="ECO:0000256" key="9">
    <source>
        <dbReference type="SAM" id="MobiDB-lite"/>
    </source>
</evidence>
<dbReference type="OrthoDB" id="3677625at2759"/>
<evidence type="ECO:0000259" key="10">
    <source>
        <dbReference type="PROSITE" id="PS50011"/>
    </source>
</evidence>
<dbReference type="EC" id="2.7.11.1" evidence="1"/>
<name>A0A8H7BAA4_9PLEO</name>
<evidence type="ECO:0000256" key="1">
    <source>
        <dbReference type="ARBA" id="ARBA00012513"/>
    </source>
</evidence>
<comment type="catalytic activity">
    <reaction evidence="8">
        <text>L-seryl-[protein] + ATP = O-phospho-L-seryl-[protein] + ADP + H(+)</text>
        <dbReference type="Rhea" id="RHEA:17989"/>
        <dbReference type="Rhea" id="RHEA-COMP:9863"/>
        <dbReference type="Rhea" id="RHEA-COMP:11604"/>
        <dbReference type="ChEBI" id="CHEBI:15378"/>
        <dbReference type="ChEBI" id="CHEBI:29999"/>
        <dbReference type="ChEBI" id="CHEBI:30616"/>
        <dbReference type="ChEBI" id="CHEBI:83421"/>
        <dbReference type="ChEBI" id="CHEBI:456216"/>
        <dbReference type="EC" id="2.7.11.1"/>
    </reaction>
</comment>
<dbReference type="CDD" id="cd00180">
    <property type="entry name" value="PKc"/>
    <property type="match status" value="1"/>
</dbReference>
<dbReference type="InterPro" id="IPR050660">
    <property type="entry name" value="NEK_Ser/Thr_kinase"/>
</dbReference>
<dbReference type="GO" id="GO:0005524">
    <property type="term" value="F:ATP binding"/>
    <property type="evidence" value="ECO:0007669"/>
    <property type="project" value="UniProtKB-KW"/>
</dbReference>
<keyword evidence="5" id="KW-0418">Kinase</keyword>
<evidence type="ECO:0000256" key="6">
    <source>
        <dbReference type="ARBA" id="ARBA00022840"/>
    </source>
</evidence>
<proteinExistence type="predicted"/>
<dbReference type="Pfam" id="PF00069">
    <property type="entry name" value="Pkinase"/>
    <property type="match status" value="1"/>
</dbReference>
<dbReference type="PROSITE" id="PS00108">
    <property type="entry name" value="PROTEIN_KINASE_ST"/>
    <property type="match status" value="1"/>
</dbReference>
<dbReference type="PROSITE" id="PS50011">
    <property type="entry name" value="PROTEIN_KINASE_DOM"/>
    <property type="match status" value="1"/>
</dbReference>
<evidence type="ECO:0000256" key="5">
    <source>
        <dbReference type="ARBA" id="ARBA00022777"/>
    </source>
</evidence>
<keyword evidence="3" id="KW-0808">Transferase</keyword>
<protein>
    <recommendedName>
        <fullName evidence="1">non-specific serine/threonine protein kinase</fullName>
        <ecNumber evidence="1">2.7.11.1</ecNumber>
    </recommendedName>
</protein>
<dbReference type="PANTHER" id="PTHR43671">
    <property type="entry name" value="SERINE/THREONINE-PROTEIN KINASE NEK"/>
    <property type="match status" value="1"/>
</dbReference>
<keyword evidence="12" id="KW-1185">Reference proteome</keyword>
<dbReference type="SUPFAM" id="SSF56112">
    <property type="entry name" value="Protein kinase-like (PK-like)"/>
    <property type="match status" value="1"/>
</dbReference>
<feature type="domain" description="Protein kinase" evidence="10">
    <location>
        <begin position="40"/>
        <end position="331"/>
    </location>
</feature>
<evidence type="ECO:0000256" key="8">
    <source>
        <dbReference type="ARBA" id="ARBA00048679"/>
    </source>
</evidence>
<keyword evidence="6" id="KW-0067">ATP-binding</keyword>
<dbReference type="AlphaFoldDB" id="A0A8H7BAA4"/>
<evidence type="ECO:0000313" key="12">
    <source>
        <dbReference type="Proteomes" id="UP000596902"/>
    </source>
</evidence>
<reference evidence="11" key="2">
    <citation type="submission" date="2020-08" db="EMBL/GenBank/DDBJ databases">
        <title>Draft Genome Sequence of Cumin Blight Pathogen Alternaria burnsii.</title>
        <authorList>
            <person name="Feng Z."/>
        </authorList>
    </citation>
    <scope>NUCLEOTIDE SEQUENCE</scope>
    <source>
        <strain evidence="11">CBS107.38</strain>
    </source>
</reference>
<evidence type="ECO:0000313" key="11">
    <source>
        <dbReference type="EMBL" id="KAF7675593.1"/>
    </source>
</evidence>
<evidence type="ECO:0000256" key="3">
    <source>
        <dbReference type="ARBA" id="ARBA00022679"/>
    </source>
</evidence>
<keyword evidence="2" id="KW-0723">Serine/threonine-protein kinase</keyword>
<dbReference type="Gene3D" id="1.10.510.10">
    <property type="entry name" value="Transferase(Phosphotransferase) domain 1"/>
    <property type="match status" value="1"/>
</dbReference>
<dbReference type="SMART" id="SM00220">
    <property type="entry name" value="S_TKc"/>
    <property type="match status" value="1"/>
</dbReference>
<dbReference type="PANTHER" id="PTHR43671:SF98">
    <property type="entry name" value="SERINE_THREONINE-PROTEIN KINASE NEK11"/>
    <property type="match status" value="1"/>
</dbReference>
<dbReference type="Gene3D" id="3.30.200.20">
    <property type="entry name" value="Phosphorylase Kinase, domain 1"/>
    <property type="match status" value="1"/>
</dbReference>
<reference evidence="11" key="1">
    <citation type="submission" date="2020-01" db="EMBL/GenBank/DDBJ databases">
        <authorList>
            <person name="Feng Z.H.Z."/>
        </authorList>
    </citation>
    <scope>NUCLEOTIDE SEQUENCE</scope>
    <source>
        <strain evidence="11">CBS107.38</strain>
    </source>
</reference>
<evidence type="ECO:0000256" key="7">
    <source>
        <dbReference type="ARBA" id="ARBA00047899"/>
    </source>
</evidence>
<dbReference type="EMBL" id="JAAABM010000008">
    <property type="protein sequence ID" value="KAF7675593.1"/>
    <property type="molecule type" value="Genomic_DNA"/>
</dbReference>
<dbReference type="RefSeq" id="XP_038785856.1">
    <property type="nucleotide sequence ID" value="XM_038931359.1"/>
</dbReference>
<dbReference type="Proteomes" id="UP000596902">
    <property type="component" value="Unassembled WGS sequence"/>
</dbReference>
<gene>
    <name evidence="11" type="ORF">GT037_006312</name>
</gene>
<evidence type="ECO:0000256" key="4">
    <source>
        <dbReference type="ARBA" id="ARBA00022741"/>
    </source>
</evidence>
<evidence type="ECO:0000256" key="2">
    <source>
        <dbReference type="ARBA" id="ARBA00022527"/>
    </source>
</evidence>